<sequence>MRNVKEAVNKEQYSAVVIGSHALPEIRYADDAVFLSISQNGIEKLIMPIHRNNEK</sequence>
<protein>
    <submittedName>
        <fullName evidence="1">Uncharacterized protein</fullName>
    </submittedName>
</protein>
<dbReference type="AlphaFoldDB" id="A0A0B7BUD0"/>
<evidence type="ECO:0000313" key="1">
    <source>
        <dbReference type="EMBL" id="CEK96603.1"/>
    </source>
</evidence>
<organism evidence="1">
    <name type="scientific">Arion vulgaris</name>
    <dbReference type="NCBI Taxonomy" id="1028688"/>
    <lineage>
        <taxon>Eukaryota</taxon>
        <taxon>Metazoa</taxon>
        <taxon>Spiralia</taxon>
        <taxon>Lophotrochozoa</taxon>
        <taxon>Mollusca</taxon>
        <taxon>Gastropoda</taxon>
        <taxon>Heterobranchia</taxon>
        <taxon>Euthyneura</taxon>
        <taxon>Panpulmonata</taxon>
        <taxon>Eupulmonata</taxon>
        <taxon>Stylommatophora</taxon>
        <taxon>Helicina</taxon>
        <taxon>Arionoidea</taxon>
        <taxon>Arionidae</taxon>
        <taxon>Arion</taxon>
    </lineage>
</organism>
<proteinExistence type="predicted"/>
<name>A0A0B7BUD0_9EUPU</name>
<reference evidence="1" key="1">
    <citation type="submission" date="2014-12" db="EMBL/GenBank/DDBJ databases">
        <title>Insight into the proteome of Arion vulgaris.</title>
        <authorList>
            <person name="Aradska J."/>
            <person name="Bulat T."/>
            <person name="Smidak R."/>
            <person name="Sarate P."/>
            <person name="Gangsoo J."/>
            <person name="Sialana F."/>
            <person name="Bilban M."/>
            <person name="Lubec G."/>
        </authorList>
    </citation>
    <scope>NUCLEOTIDE SEQUENCE</scope>
    <source>
        <tissue evidence="1">Skin</tissue>
    </source>
</reference>
<dbReference type="EMBL" id="HACG01049738">
    <property type="protein sequence ID" value="CEK96603.1"/>
    <property type="molecule type" value="Transcribed_RNA"/>
</dbReference>
<gene>
    <name evidence="1" type="primary">ORF212680</name>
</gene>
<accession>A0A0B7BUD0</accession>